<evidence type="ECO:0000313" key="2">
    <source>
        <dbReference type="EMBL" id="TWH70643.1"/>
    </source>
</evidence>
<feature type="compositionally biased region" description="Polar residues" evidence="1">
    <location>
        <begin position="688"/>
        <end position="697"/>
    </location>
</feature>
<feature type="compositionally biased region" description="Pro residues" evidence="1">
    <location>
        <begin position="1572"/>
        <end position="1586"/>
    </location>
</feature>
<feature type="region of interest" description="Disordered" evidence="1">
    <location>
        <begin position="181"/>
        <end position="201"/>
    </location>
</feature>
<comment type="caution">
    <text evidence="2">The sequence shown here is derived from an EMBL/GenBank/DDBJ whole genome shotgun (WGS) entry which is preliminary data.</text>
</comment>
<gene>
    <name evidence="2" type="ORF">JD77_05668</name>
</gene>
<evidence type="ECO:0000256" key="1">
    <source>
        <dbReference type="SAM" id="MobiDB-lite"/>
    </source>
</evidence>
<keyword evidence="3" id="KW-1185">Reference proteome</keyword>
<feature type="region of interest" description="Disordered" evidence="1">
    <location>
        <begin position="1540"/>
        <end position="1586"/>
    </location>
</feature>
<dbReference type="Proteomes" id="UP000319825">
    <property type="component" value="Unassembled WGS sequence"/>
</dbReference>
<dbReference type="RefSeq" id="WP_145776875.1">
    <property type="nucleotide sequence ID" value="NZ_VLKE01000001.1"/>
</dbReference>
<accession>A0A562IIW9</accession>
<protein>
    <submittedName>
        <fullName evidence="2">Uncharacterized protein</fullName>
    </submittedName>
</protein>
<dbReference type="EMBL" id="VLKE01000001">
    <property type="protein sequence ID" value="TWH70643.1"/>
    <property type="molecule type" value="Genomic_DNA"/>
</dbReference>
<evidence type="ECO:0000313" key="3">
    <source>
        <dbReference type="Proteomes" id="UP000319825"/>
    </source>
</evidence>
<feature type="region of interest" description="Disordered" evidence="1">
    <location>
        <begin position="669"/>
        <end position="697"/>
    </location>
</feature>
<name>A0A562IIW9_MICOL</name>
<proteinExistence type="predicted"/>
<sequence>MEAKLKSSLGKAFDEGIALETADGSFGVRLWPVPVGKPVSGAGNWVKRGKGGSTLAAGKAELRWFAYREAGGSRFDGSLFLGEVLGGYQAGVGVKGEVGGQVLHSRQWGSRSFVSNNPARYQFLRMKEDGGRVEVDVAWVARVQDRATGRWRDFTFTTAGGDVRRDTVPYLVAQALLPHDETLRNNGGPSDPAATGPDAHPHLVDPDYLVPKQISDRSEFPLEKLDFAVTRLDLVARVMTVLRQQLSPDDFAFWGPVVEGKLNNTDLAIKLDKLRYSGDDIQRMFRINEVRGGRSLNLTLTDAQITSVVKRSEVDMSNELRFDDIRGNIARSMAGADRGRRAGGGFFGQIKIPRGLRFGFGVRHRWHRGQEAGRNHRALITSSKRLGGLLQAVGFDFAPKLNVEATSNGEVTSRIDNVVVDGGSADALLAAVDVYHLRRADGQRLFVANPKLVERMQAEVAKPDAGSEKKRTLSQRMVALLDAMGAPAPRVADGVVEPAKDRRRQQWWRPGAGLGMDHVEKIDGNRAIYNRVVPRLVDLGYLPAAARGEQGQTPFQALAQVAGPTGAGINKPDQAHRNWVRLVDELADDNLLSRRVDLFGAGGSRPGVTIELPHPDAPTDPSRTLLGGLSAEVTGSRFVEMTPYEIQVAVTDMDIIYARNVTGGLTNVDGVGRDPGAPNPVPAGATARRTTYPSAKQGRNLSSYLTADTDGQKLPAARYRADLRLHLFGLIGDGEPMQWGSVKGSADVLQPDVLADPPPVDGTPLPPLPETDETALLGAPVSLPEGTPSVADETALVAGPPQDGTPSPRTPSALATEGIQIYAIADPTGFAELSAGLVATGRVGAANVWKAFTPSLFTSLVLRSLFGAGTLPVGPVTIGLQTRLLGRPRVDKFWFPYNQQVQEGQDGAEQGRMALVYNDVIVRGGLGLDSEAARWLPDRDGWTVGVTGTGRFTVGSGQEHSRVDTLGNYRAGYQDNKFVWVRSEVEFTVPVPGGPPVVHTGEVFVNVRVTDVQRHRAKFDDPYRLVPAGEPADSSAPLWGMSPLPPASLTDNHSFSTMWIGQHTSADSASGHGPLIADLTAKAAQLGGDDLANKVASLPTWTEASVAQLRDGGKGWLIESGGRRFYVLIEARPIGKAENPQDGPTGLKVYRRDNEANLKARREIDGFGYTAAVAAGGQGVVPDAVVLRGGASSGKYQRNDVIDGVGGNDLRMEGARLNKTAQFDQDVVFEYIIEEIKSERGGTFGALRGVEAVSGEVVENKAVAVPLETLRLRNQPPVGLNIPLTTRPLDMWDRVAGAYGVKAIFDAVDSTGLLTKQHAYHVHPSATQLTNDKLAKNIGPMMTEHGKQFTSLVSGNAAYDNVDITVRAELNPSLQVSTVSKAELEKYDHETVLMQQANQAIQRKTHTLTGGASIPADPSGATRGNIDATGAYAQVGITRTDVTASTEVRNWNRGDNQVYLIYIPVTYDITVRKGDKTVTVTAYGATEITTTKDNALKFGIPETVLTDADNHATLLRELTDPAPKVRDRADDRALKWITQHLPGEPTTAPPPPRFPATTPTPHRHEPAAPGDSSPPPCPPDGPPPDH</sequence>
<organism evidence="2 3">
    <name type="scientific">Micromonospora olivasterospora</name>
    <dbReference type="NCBI Taxonomy" id="1880"/>
    <lineage>
        <taxon>Bacteria</taxon>
        <taxon>Bacillati</taxon>
        <taxon>Actinomycetota</taxon>
        <taxon>Actinomycetes</taxon>
        <taxon>Micromonosporales</taxon>
        <taxon>Micromonosporaceae</taxon>
        <taxon>Micromonospora</taxon>
    </lineage>
</organism>
<reference evidence="2 3" key="1">
    <citation type="submission" date="2019-07" db="EMBL/GenBank/DDBJ databases">
        <title>R&amp;d 2014.</title>
        <authorList>
            <person name="Klenk H.-P."/>
        </authorList>
    </citation>
    <scope>NUCLEOTIDE SEQUENCE [LARGE SCALE GENOMIC DNA]</scope>
    <source>
        <strain evidence="2 3">DSM 43868</strain>
    </source>
</reference>